<dbReference type="SUPFAM" id="SSF81321">
    <property type="entry name" value="Family A G protein-coupled receptor-like"/>
    <property type="match status" value="1"/>
</dbReference>
<keyword evidence="1" id="KW-1133">Transmembrane helix</keyword>
<keyword evidence="2" id="KW-1185">Reference proteome</keyword>
<protein>
    <submittedName>
        <fullName evidence="3">G-protein coupled receptors family 1 profile domain-containing protein</fullName>
    </submittedName>
</protein>
<keyword evidence="1" id="KW-0812">Transmembrane</keyword>
<dbReference type="InterPro" id="IPR019420">
    <property type="entry name" value="7TM_GPCR_serpentine_rcpt_Srbc"/>
</dbReference>
<evidence type="ECO:0000256" key="1">
    <source>
        <dbReference type="SAM" id="Phobius"/>
    </source>
</evidence>
<reference evidence="3" key="1">
    <citation type="submission" date="2023-03" db="UniProtKB">
        <authorList>
            <consortium name="WormBaseParasite"/>
        </authorList>
    </citation>
    <scope>IDENTIFICATION</scope>
</reference>
<accession>A0A9J2PCM6</accession>
<dbReference type="Pfam" id="PF10316">
    <property type="entry name" value="7TM_GPCR_Srbc"/>
    <property type="match status" value="1"/>
</dbReference>
<evidence type="ECO:0000313" key="2">
    <source>
        <dbReference type="Proteomes" id="UP000036681"/>
    </source>
</evidence>
<keyword evidence="1" id="KW-0472">Membrane</keyword>
<name>A0A9J2PCM6_ASCLU</name>
<feature type="transmembrane region" description="Helical" evidence="1">
    <location>
        <begin position="49"/>
        <end position="74"/>
    </location>
</feature>
<feature type="transmembrane region" description="Helical" evidence="1">
    <location>
        <begin position="83"/>
        <end position="101"/>
    </location>
</feature>
<dbReference type="Proteomes" id="UP000036681">
    <property type="component" value="Unplaced"/>
</dbReference>
<feature type="transmembrane region" description="Helical" evidence="1">
    <location>
        <begin position="121"/>
        <end position="140"/>
    </location>
</feature>
<dbReference type="WBParaSite" id="ALUE_0000773001-mRNA-1">
    <property type="protein sequence ID" value="ALUE_0000773001-mRNA-1"/>
    <property type="gene ID" value="ALUE_0000773001"/>
</dbReference>
<proteinExistence type="predicted"/>
<sequence length="170" mass="19041">MESRLRSTWIWNPASKRSVFHADCTRFINETFGILRDARCGLNIMDPVLAIFSVIASGFTVSLNVITTTAILLYKQTSVAKEYIVVNGALLMDSVFIFAYFFNGIAKLLKGDDLPCAVDVIAHVFFLMGTPFVGFSVLLISCDRCYAVFLPASYYKSDYKRAWIAVIGEY</sequence>
<evidence type="ECO:0000313" key="3">
    <source>
        <dbReference type="WBParaSite" id="ALUE_0000773001-mRNA-1"/>
    </source>
</evidence>
<organism evidence="2 3">
    <name type="scientific">Ascaris lumbricoides</name>
    <name type="common">Giant roundworm</name>
    <dbReference type="NCBI Taxonomy" id="6252"/>
    <lineage>
        <taxon>Eukaryota</taxon>
        <taxon>Metazoa</taxon>
        <taxon>Ecdysozoa</taxon>
        <taxon>Nematoda</taxon>
        <taxon>Chromadorea</taxon>
        <taxon>Rhabditida</taxon>
        <taxon>Spirurina</taxon>
        <taxon>Ascaridomorpha</taxon>
        <taxon>Ascaridoidea</taxon>
        <taxon>Ascarididae</taxon>
        <taxon>Ascaris</taxon>
    </lineage>
</organism>
<dbReference type="AlphaFoldDB" id="A0A9J2PCM6"/>
<dbReference type="Gene3D" id="1.20.1070.10">
    <property type="entry name" value="Rhodopsin 7-helix transmembrane proteins"/>
    <property type="match status" value="1"/>
</dbReference>